<dbReference type="EMBL" id="PFIJ01000001">
    <property type="protein sequence ID" value="PIX29407.1"/>
    <property type="molecule type" value="Genomic_DNA"/>
</dbReference>
<protein>
    <recommendedName>
        <fullName evidence="3">Nucleotidyl transferase AbiEii/AbiGii toxin family protein</fullName>
    </recommendedName>
</protein>
<evidence type="ECO:0000313" key="1">
    <source>
        <dbReference type="EMBL" id="PIX29407.1"/>
    </source>
</evidence>
<proteinExistence type="predicted"/>
<name>A0A2H9N6C6_9BACT</name>
<gene>
    <name evidence="1" type="ORF">COZ64_00050</name>
</gene>
<organism evidence="1 2">
    <name type="scientific">Candidatus Brennerbacteria bacterium CG_4_8_14_3_um_filter_43_14</name>
    <dbReference type="NCBI Taxonomy" id="1974521"/>
    <lineage>
        <taxon>Bacteria</taxon>
        <taxon>Candidatus Brenneribacteriota</taxon>
    </lineage>
</organism>
<dbReference type="Pfam" id="PF08843">
    <property type="entry name" value="AbiEii"/>
    <property type="match status" value="1"/>
</dbReference>
<evidence type="ECO:0008006" key="3">
    <source>
        <dbReference type="Google" id="ProtNLM"/>
    </source>
</evidence>
<dbReference type="InterPro" id="IPR014942">
    <property type="entry name" value="AbiEii"/>
</dbReference>
<dbReference type="Gene3D" id="3.10.450.620">
    <property type="entry name" value="JHP933, nucleotidyltransferase-like core domain"/>
    <property type="match status" value="1"/>
</dbReference>
<dbReference type="AlphaFoldDB" id="A0A2H9N6C6"/>
<accession>A0A2H9N6C6</accession>
<reference evidence="2" key="1">
    <citation type="submission" date="2017-09" db="EMBL/GenBank/DDBJ databases">
        <title>Depth-based differentiation of microbial function through sediment-hosted aquifers and enrichment of novel symbionts in the deep terrestrial subsurface.</title>
        <authorList>
            <person name="Probst A.J."/>
            <person name="Ladd B."/>
            <person name="Jarett J.K."/>
            <person name="Geller-Mcgrath D.E."/>
            <person name="Sieber C.M.K."/>
            <person name="Emerson J.B."/>
            <person name="Anantharaman K."/>
            <person name="Thomas B.C."/>
            <person name="Malmstrom R."/>
            <person name="Stieglmeier M."/>
            <person name="Klingl A."/>
            <person name="Woyke T."/>
            <person name="Ryan C.M."/>
            <person name="Banfield J.F."/>
        </authorList>
    </citation>
    <scope>NUCLEOTIDE SEQUENCE [LARGE SCALE GENOMIC DNA]</scope>
</reference>
<comment type="caution">
    <text evidence="1">The sequence shown here is derived from an EMBL/GenBank/DDBJ whole genome shotgun (WGS) entry which is preliminary data.</text>
</comment>
<evidence type="ECO:0000313" key="2">
    <source>
        <dbReference type="Proteomes" id="UP000236842"/>
    </source>
</evidence>
<sequence>MITQDAIQKLATLHQTSGFPNIIREYFQHLFLSHLYKIEGAEHILFKGGTALKIIYNSPRFSEDLDFSIFGIEQRQQKDFIGSIFAKILVEIEKVGIKVELGSKPGPTSEGYYGDATFKISDYPPVAVSINISSRNGQDVKGEVDSIANDFVPTYNVLHLPQERLVEEKVFDALLKRGRARDFYDLYFIMRKGLLTKEQKQKLNKVKDEILSKAAIVDFRSELSVFLPQDQQVIIKDFKNNLVNELNRQLSGL</sequence>
<dbReference type="Proteomes" id="UP000236842">
    <property type="component" value="Unassembled WGS sequence"/>
</dbReference>